<keyword evidence="2" id="KW-0732">Signal</keyword>
<feature type="domain" description="Tyrosine-protein kinase ephrin type A/B receptor-like" evidence="3">
    <location>
        <begin position="107"/>
        <end position="155"/>
    </location>
</feature>
<dbReference type="SUPFAM" id="SSF57184">
    <property type="entry name" value="Growth factor receptor domain"/>
    <property type="match status" value="1"/>
</dbReference>
<evidence type="ECO:0000313" key="6">
    <source>
        <dbReference type="Proteomes" id="UP001146793"/>
    </source>
</evidence>
<evidence type="ECO:0000313" key="7">
    <source>
        <dbReference type="Proteomes" id="UP001150062"/>
    </source>
</evidence>
<reference evidence="5" key="1">
    <citation type="submission" date="2022-08" db="EMBL/GenBank/DDBJ databases">
        <title>Novel sulfate-reducing endosymbionts in the free-living metamonad Anaeramoeba.</title>
        <authorList>
            <person name="Jerlstrom-Hultqvist J."/>
            <person name="Cepicka I."/>
            <person name="Gallot-Lavallee L."/>
            <person name="Salas-Leiva D."/>
            <person name="Curtis B.A."/>
            <person name="Zahonova K."/>
            <person name="Pipaliya S."/>
            <person name="Dacks J."/>
            <person name="Roger A.J."/>
        </authorList>
    </citation>
    <scope>NUCLEOTIDE SEQUENCE</scope>
    <source>
        <strain evidence="5">Schooner1</strain>
    </source>
</reference>
<name>A0AAV7ZT44_9EUKA</name>
<dbReference type="AlphaFoldDB" id="A0AAV7ZT44"/>
<keyword evidence="1" id="KW-0812">Transmembrane</keyword>
<dbReference type="PANTHER" id="PTHR46967:SF1">
    <property type="entry name" value="KERATIN-ASSOCIATED PROTEIN 16-1-LIKE"/>
    <property type="match status" value="1"/>
</dbReference>
<keyword evidence="7" id="KW-1185">Reference proteome</keyword>
<evidence type="ECO:0000256" key="2">
    <source>
        <dbReference type="SAM" id="SignalP"/>
    </source>
</evidence>
<dbReference type="SMART" id="SM01411">
    <property type="entry name" value="Ephrin_rec_like"/>
    <property type="match status" value="3"/>
</dbReference>
<keyword evidence="1" id="KW-1133">Transmembrane helix</keyword>
<gene>
    <name evidence="4" type="ORF">M0812_10609</name>
    <name evidence="5" type="ORF">M0813_14044</name>
</gene>
<evidence type="ECO:0000313" key="4">
    <source>
        <dbReference type="EMBL" id="KAJ3444748.1"/>
    </source>
</evidence>
<dbReference type="Proteomes" id="UP001146793">
    <property type="component" value="Unassembled WGS sequence"/>
</dbReference>
<sequence length="278" mass="30680">MRFVFTNPISVITIFVFLFTTCRCCKVCPAGTISNSVNCSFCPAGFCPDTKECVPCHDGYYSSSNRSVCIPCGPGFENNFDKSCCIECQLGFYNNKLGSLCKSCSKGTYAYEIGMTSCVNCPFGAYQSLMSQSKCINCGKGKYTKSEKSTSVAQCLDCPAGTYCDQDRTENPKICPENYKCSSRCTTPVKCAVLTKSKKGQDSCTVSSEFYLVLFGVIAFIILATISGILTKRRNDRINKQKINRPELIEYNSDLSSLQEKDQLVPKPKPKENVYSGF</sequence>
<keyword evidence="1" id="KW-0472">Membrane</keyword>
<dbReference type="PANTHER" id="PTHR46967">
    <property type="entry name" value="INSULIN-LIKE GROWTH FACTOR BINDING PROTEIN,N-TERMINAL"/>
    <property type="match status" value="1"/>
</dbReference>
<dbReference type="InterPro" id="IPR009030">
    <property type="entry name" value="Growth_fac_rcpt_cys_sf"/>
</dbReference>
<accession>A0AAV7ZT44</accession>
<dbReference type="Pfam" id="PF07699">
    <property type="entry name" value="Ephrin_rec_like"/>
    <property type="match status" value="1"/>
</dbReference>
<dbReference type="Gene3D" id="2.10.50.10">
    <property type="entry name" value="Tumor Necrosis Factor Receptor, subunit A, domain 2"/>
    <property type="match status" value="1"/>
</dbReference>
<dbReference type="InterPro" id="IPR011641">
    <property type="entry name" value="Tyr-kin_ephrin_A/B_rcpt-like"/>
</dbReference>
<dbReference type="Proteomes" id="UP001150062">
    <property type="component" value="Unassembled WGS sequence"/>
</dbReference>
<evidence type="ECO:0000313" key="5">
    <source>
        <dbReference type="EMBL" id="KAJ6252518.1"/>
    </source>
</evidence>
<reference evidence="4" key="2">
    <citation type="submission" date="2022-08" db="EMBL/GenBank/DDBJ databases">
        <title>Novel sulphate-reducing endosymbionts in the free-living metamonad Anaeramoeba.</title>
        <authorList>
            <person name="Jerlstrom-Hultqvist J."/>
            <person name="Cepicka I."/>
            <person name="Gallot-Lavallee L."/>
            <person name="Salas-Leiva D."/>
            <person name="Curtis B.A."/>
            <person name="Zahonova K."/>
            <person name="Pipaliya S."/>
            <person name="Dacks J."/>
            <person name="Roger A.J."/>
        </authorList>
    </citation>
    <scope>NUCLEOTIDE SEQUENCE</scope>
    <source>
        <strain evidence="4">Busselton2</strain>
    </source>
</reference>
<protein>
    <submittedName>
        <fullName evidence="4 5">Insulin-like growth factor binding protein</fullName>
    </submittedName>
</protein>
<feature type="chain" id="PRO_5043821145" evidence="2">
    <location>
        <begin position="25"/>
        <end position="278"/>
    </location>
</feature>
<comment type="caution">
    <text evidence="4">The sequence shown here is derived from an EMBL/GenBank/DDBJ whole genome shotgun (WGS) entry which is preliminary data.</text>
</comment>
<dbReference type="EMBL" id="JAOAOG010000042">
    <property type="protein sequence ID" value="KAJ6252518.1"/>
    <property type="molecule type" value="Genomic_DNA"/>
</dbReference>
<evidence type="ECO:0000259" key="3">
    <source>
        <dbReference type="Pfam" id="PF07699"/>
    </source>
</evidence>
<organism evidence="4 6">
    <name type="scientific">Anaeramoeba flamelloides</name>
    <dbReference type="NCBI Taxonomy" id="1746091"/>
    <lineage>
        <taxon>Eukaryota</taxon>
        <taxon>Metamonada</taxon>
        <taxon>Anaeramoebidae</taxon>
        <taxon>Anaeramoeba</taxon>
    </lineage>
</organism>
<proteinExistence type="predicted"/>
<feature type="signal peptide" evidence="2">
    <location>
        <begin position="1"/>
        <end position="24"/>
    </location>
</feature>
<evidence type="ECO:0000256" key="1">
    <source>
        <dbReference type="SAM" id="Phobius"/>
    </source>
</evidence>
<feature type="transmembrane region" description="Helical" evidence="1">
    <location>
        <begin position="210"/>
        <end position="230"/>
    </location>
</feature>
<dbReference type="EMBL" id="JANTQA010000023">
    <property type="protein sequence ID" value="KAJ3444748.1"/>
    <property type="molecule type" value="Genomic_DNA"/>
</dbReference>